<evidence type="ECO:0000313" key="2">
    <source>
        <dbReference type="EMBL" id="CDJ64913.1"/>
    </source>
</evidence>
<reference evidence="2" key="2">
    <citation type="submission" date="2013-10" db="EMBL/GenBank/DDBJ databases">
        <authorList>
            <person name="Aslett M."/>
        </authorList>
    </citation>
    <scope>NUCLEOTIDE SEQUENCE [LARGE SCALE GENOMIC DNA]</scope>
    <source>
        <strain evidence="2">Houghton</strain>
    </source>
</reference>
<dbReference type="RefSeq" id="XP_013433380.1">
    <property type="nucleotide sequence ID" value="XM_013577926.1"/>
</dbReference>
<dbReference type="Pfam" id="PF10234">
    <property type="entry name" value="Cluap1"/>
    <property type="match status" value="1"/>
</dbReference>
<dbReference type="GeneID" id="25478575"/>
<accession>U6MPA7</accession>
<dbReference type="EMBL" id="HG723028">
    <property type="protein sequence ID" value="CDJ64913.1"/>
    <property type="molecule type" value="Genomic_DNA"/>
</dbReference>
<feature type="coiled-coil region" evidence="1">
    <location>
        <begin position="244"/>
        <end position="299"/>
    </location>
</feature>
<keyword evidence="3" id="KW-1185">Reference proteome</keyword>
<name>U6MPA7_9EIME</name>
<organism evidence="2 3">
    <name type="scientific">Eimeria necatrix</name>
    <dbReference type="NCBI Taxonomy" id="51315"/>
    <lineage>
        <taxon>Eukaryota</taxon>
        <taxon>Sar</taxon>
        <taxon>Alveolata</taxon>
        <taxon>Apicomplexa</taxon>
        <taxon>Conoidasida</taxon>
        <taxon>Coccidia</taxon>
        <taxon>Eucoccidiorida</taxon>
        <taxon>Eimeriorina</taxon>
        <taxon>Eimeriidae</taxon>
        <taxon>Eimeria</taxon>
    </lineage>
</organism>
<evidence type="ECO:0000256" key="1">
    <source>
        <dbReference type="SAM" id="Coils"/>
    </source>
</evidence>
<sequence length="478" mass="52824">MTAASAVDLRRLVACMWSLGQDCELPRGDENSRRDFILLTLLKLQYLIEPPLFTSENGEDEAVQHGACNSVASDSGGRMAAAAVREAKSPAKKLNLLQQVTTFMLQRVGIALDLRVLFRAEADAVAELLRLAESLAAAVQLSLDKKRETSSHKVKEIISRFSHTETGREEATERSRASISKDWYAHSCKEATHTVKYGVEEVLSSIDRFYGKAQAGERKRAGEFLQGLLAQKDVSGGSPALSRRGLLEEQLRRSRSALANVEKNNDTLVSQVQELNERIRGEERNAERLSKQLLLLRRSQVSGAASEAQQELEMQEQLRELYIQYARCSAVCDTLTASVEDIASRAEAAAAQNSRRQQEARQQLLLEQAATITATDAQSNVRQIDSASNATLLLKTLSFVLPHPTLFACDALSEFVQTVTTVTVFSIQRVDHYEQKQQKQCLHFIDTLCGGMTEDMGMTLATSEQLCTEGSELDLAAI</sequence>
<evidence type="ECO:0000313" key="3">
    <source>
        <dbReference type="Proteomes" id="UP000030754"/>
    </source>
</evidence>
<protein>
    <submittedName>
        <fullName evidence="2">Uncharacterized protein</fullName>
    </submittedName>
</protein>
<dbReference type="AlphaFoldDB" id="U6MPA7"/>
<gene>
    <name evidence="2" type="ORF">ENH_00084470</name>
</gene>
<dbReference type="InterPro" id="IPR019366">
    <property type="entry name" value="Clusterin-associated_protein-1"/>
</dbReference>
<dbReference type="VEuPathDB" id="ToxoDB:ENH_00084470"/>
<dbReference type="OrthoDB" id="346994at2759"/>
<reference evidence="2" key="1">
    <citation type="submission" date="2013-10" db="EMBL/GenBank/DDBJ databases">
        <title>Genomic analysis of the causative agents of coccidiosis in chickens.</title>
        <authorList>
            <person name="Reid A.J."/>
            <person name="Blake D."/>
            <person name="Billington K."/>
            <person name="Browne H."/>
            <person name="Dunn M."/>
            <person name="Hung S."/>
            <person name="Kawahara F."/>
            <person name="Miranda-Saavedra D."/>
            <person name="Mourier T."/>
            <person name="Nagra H."/>
            <person name="Otto T.D."/>
            <person name="Rawlings N."/>
            <person name="Sanchez A."/>
            <person name="Sanders M."/>
            <person name="Subramaniam C."/>
            <person name="Tay Y."/>
            <person name="Dear P."/>
            <person name="Doerig C."/>
            <person name="Gruber A."/>
            <person name="Parkinson J."/>
            <person name="Shirley M."/>
            <person name="Wan K.L."/>
            <person name="Berriman M."/>
            <person name="Tomley F."/>
            <person name="Pain A."/>
        </authorList>
    </citation>
    <scope>NUCLEOTIDE SEQUENCE [LARGE SCALE GENOMIC DNA]</scope>
    <source>
        <strain evidence="2">Houghton</strain>
    </source>
</reference>
<proteinExistence type="predicted"/>
<keyword evidence="1" id="KW-0175">Coiled coil</keyword>
<dbReference type="Proteomes" id="UP000030754">
    <property type="component" value="Unassembled WGS sequence"/>
</dbReference>